<dbReference type="Proteomes" id="UP000184159">
    <property type="component" value="Unassembled WGS sequence"/>
</dbReference>
<dbReference type="PANTHER" id="PTHR44846:SF7">
    <property type="entry name" value="TRANSCRIPTIONAL REGULATOR OF 2-AMINOETHYLPHOSPHONATE DEGRADATION OPERONS-RELATED"/>
    <property type="match status" value="1"/>
</dbReference>
<organism evidence="5 6">
    <name type="scientific">Vibrio gazogenes DSM 21264 = NBRC 103151</name>
    <dbReference type="NCBI Taxonomy" id="1123492"/>
    <lineage>
        <taxon>Bacteria</taxon>
        <taxon>Pseudomonadati</taxon>
        <taxon>Pseudomonadota</taxon>
        <taxon>Gammaproteobacteria</taxon>
        <taxon>Vibrionales</taxon>
        <taxon>Vibrionaceae</taxon>
        <taxon>Vibrio</taxon>
    </lineage>
</organism>
<evidence type="ECO:0000313" key="6">
    <source>
        <dbReference type="Proteomes" id="UP000184159"/>
    </source>
</evidence>
<dbReference type="AlphaFoldDB" id="A0A1M5C7V3"/>
<dbReference type="SMART" id="SM00866">
    <property type="entry name" value="UTRA"/>
    <property type="match status" value="1"/>
</dbReference>
<evidence type="ECO:0000256" key="3">
    <source>
        <dbReference type="ARBA" id="ARBA00023163"/>
    </source>
</evidence>
<dbReference type="Gene3D" id="3.40.1410.10">
    <property type="entry name" value="Chorismate lyase-like"/>
    <property type="match status" value="1"/>
</dbReference>
<dbReference type="SUPFAM" id="SSF64288">
    <property type="entry name" value="Chorismate lyase-like"/>
    <property type="match status" value="1"/>
</dbReference>
<dbReference type="EMBL" id="FQUH01000011">
    <property type="protein sequence ID" value="SHF50801.1"/>
    <property type="molecule type" value="Genomic_DNA"/>
</dbReference>
<dbReference type="GO" id="GO:0003700">
    <property type="term" value="F:DNA-binding transcription factor activity"/>
    <property type="evidence" value="ECO:0007669"/>
    <property type="project" value="InterPro"/>
</dbReference>
<dbReference type="InterPro" id="IPR036390">
    <property type="entry name" value="WH_DNA-bd_sf"/>
</dbReference>
<evidence type="ECO:0000259" key="4">
    <source>
        <dbReference type="PROSITE" id="PS50949"/>
    </source>
</evidence>
<proteinExistence type="predicted"/>
<dbReference type="GO" id="GO:0003677">
    <property type="term" value="F:DNA binding"/>
    <property type="evidence" value="ECO:0007669"/>
    <property type="project" value="UniProtKB-KW"/>
</dbReference>
<dbReference type="RefSeq" id="WP_072959968.1">
    <property type="nucleotide sequence ID" value="NZ_FQUH01000011.1"/>
</dbReference>
<name>A0A1M5C7V3_VIBGA</name>
<dbReference type="PRINTS" id="PR00035">
    <property type="entry name" value="HTHGNTR"/>
</dbReference>
<dbReference type="CDD" id="cd07377">
    <property type="entry name" value="WHTH_GntR"/>
    <property type="match status" value="1"/>
</dbReference>
<dbReference type="InterPro" id="IPR050679">
    <property type="entry name" value="Bact_HTH_transcr_reg"/>
</dbReference>
<dbReference type="InterPro" id="IPR011663">
    <property type="entry name" value="UTRA"/>
</dbReference>
<dbReference type="InterPro" id="IPR036388">
    <property type="entry name" value="WH-like_DNA-bd_sf"/>
</dbReference>
<dbReference type="PROSITE" id="PS50949">
    <property type="entry name" value="HTH_GNTR"/>
    <property type="match status" value="1"/>
</dbReference>
<dbReference type="Pfam" id="PF00392">
    <property type="entry name" value="GntR"/>
    <property type="match status" value="1"/>
</dbReference>
<accession>A0A1M5C7V3</accession>
<keyword evidence="1" id="KW-0805">Transcription regulation</keyword>
<keyword evidence="6" id="KW-1185">Reference proteome</keyword>
<dbReference type="InterPro" id="IPR000524">
    <property type="entry name" value="Tscrpt_reg_HTH_GntR"/>
</dbReference>
<sequence>MQYIKIKETIAEQIEQGMLAAGQKLPSERQLAETFSTTRVTLREALSLLETEGLIYREDRRGWFIAPPRIDFPLSMAEDFLVLVEEQGRQASLSVIRAKNTLANKQVSGWLQLGPFAEVYAVEMLRYLEKRPVCLVRYWVHAEKHAAQDCDVAQELFAWLRQRESLHNLHVNDSVTVGCLSGETAVMLHAAPGTPAIVIERKVYRGEHPVAAEITIWRHDTLTVTSNAAHLSQ</sequence>
<evidence type="ECO:0000256" key="2">
    <source>
        <dbReference type="ARBA" id="ARBA00023125"/>
    </source>
</evidence>
<gene>
    <name evidence="5" type="ORF">SAMN02745781_02474</name>
</gene>
<protein>
    <submittedName>
        <fullName evidence="5">DNA-binding transcriptional regulator, GntR family</fullName>
    </submittedName>
</protein>
<keyword evidence="3" id="KW-0804">Transcription</keyword>
<dbReference type="SUPFAM" id="SSF46785">
    <property type="entry name" value="Winged helix' DNA-binding domain"/>
    <property type="match status" value="1"/>
</dbReference>
<dbReference type="FunFam" id="1.10.10.10:FF:000287">
    <property type="entry name" value="Phosphonate utilization transcriptional regulator PhnR"/>
    <property type="match status" value="1"/>
</dbReference>
<keyword evidence="2 5" id="KW-0238">DNA-binding</keyword>
<dbReference type="Pfam" id="PF07702">
    <property type="entry name" value="UTRA"/>
    <property type="match status" value="1"/>
</dbReference>
<dbReference type="PANTHER" id="PTHR44846">
    <property type="entry name" value="MANNOSYL-D-GLYCERATE TRANSPORT/METABOLISM SYSTEM REPRESSOR MNGR-RELATED"/>
    <property type="match status" value="1"/>
</dbReference>
<dbReference type="InterPro" id="IPR028978">
    <property type="entry name" value="Chorismate_lyase_/UTRA_dom_sf"/>
</dbReference>
<dbReference type="GO" id="GO:0045892">
    <property type="term" value="P:negative regulation of DNA-templated transcription"/>
    <property type="evidence" value="ECO:0007669"/>
    <property type="project" value="TreeGrafter"/>
</dbReference>
<evidence type="ECO:0000313" key="5">
    <source>
        <dbReference type="EMBL" id="SHF50801.1"/>
    </source>
</evidence>
<dbReference type="Gene3D" id="1.10.10.10">
    <property type="entry name" value="Winged helix-like DNA-binding domain superfamily/Winged helix DNA-binding domain"/>
    <property type="match status" value="1"/>
</dbReference>
<feature type="domain" description="HTH gntR-type" evidence="4">
    <location>
        <begin position="1"/>
        <end position="68"/>
    </location>
</feature>
<dbReference type="SMART" id="SM00345">
    <property type="entry name" value="HTH_GNTR"/>
    <property type="match status" value="1"/>
</dbReference>
<evidence type="ECO:0000256" key="1">
    <source>
        <dbReference type="ARBA" id="ARBA00023015"/>
    </source>
</evidence>
<reference evidence="6" key="1">
    <citation type="submission" date="2016-11" db="EMBL/GenBank/DDBJ databases">
        <authorList>
            <person name="Varghese N."/>
            <person name="Submissions S."/>
        </authorList>
    </citation>
    <scope>NUCLEOTIDE SEQUENCE [LARGE SCALE GENOMIC DNA]</scope>
    <source>
        <strain evidence="6">DSM 21264</strain>
    </source>
</reference>